<dbReference type="GO" id="GO:0016020">
    <property type="term" value="C:membrane"/>
    <property type="evidence" value="ECO:0007669"/>
    <property type="project" value="UniProtKB-SubCell"/>
</dbReference>
<sequence>MPNWDGVRSLILFLNCLGNTTSLARLLYRARTQRLWWDDFWAFTAMLSDIAMLVLFDTRYGPYVASGHDPHMSEIRQALGFFTMTSVLWGARMSVAITIVRLVPPGRGRCVAKGIAVLFALMWCGLLVHKLYICQSQFGLPGLISCLLPINSGYFELCTDLTADIWLICSAAYLLWHMKLTTRRQIVIFSVFASDVLLAAASIIHVVYILQQRRSAVWISAYVEVAISLIICNLLVLVTWLYSRIYPSDQDETLPTSVNNPTTTSASRRSRHPDAPIYGFDGSVLVLTQMSSPSISLTSSFLDNQSSDSTFGPPVSKPRTHSLDTLHPIITLPSGVLPTYLRPTKSCPSFFYTTSWAQTEDSSDRDITWNSAGFEAQSVKRPPSLAFSFDSESWNPTDAQTYGAKGTPHRSTPPHRKLTRAF</sequence>
<feature type="transmembrane region" description="Helical" evidence="7">
    <location>
        <begin position="216"/>
        <end position="242"/>
    </location>
</feature>
<evidence type="ECO:0000256" key="6">
    <source>
        <dbReference type="SAM" id="MobiDB-lite"/>
    </source>
</evidence>
<feature type="transmembrane region" description="Helical" evidence="7">
    <location>
        <begin position="40"/>
        <end position="58"/>
    </location>
</feature>
<feature type="compositionally biased region" description="Basic residues" evidence="6">
    <location>
        <begin position="412"/>
        <end position="422"/>
    </location>
</feature>
<comment type="subcellular location">
    <subcellularLocation>
        <location evidence="1">Membrane</location>
        <topology evidence="1">Multi-pass membrane protein</topology>
    </subcellularLocation>
</comment>
<reference evidence="9 10" key="1">
    <citation type="journal article" date="2020" name="ISME J.">
        <title>Uncovering the hidden diversity of litter-decomposition mechanisms in mushroom-forming fungi.</title>
        <authorList>
            <person name="Floudas D."/>
            <person name="Bentzer J."/>
            <person name="Ahren D."/>
            <person name="Johansson T."/>
            <person name="Persson P."/>
            <person name="Tunlid A."/>
        </authorList>
    </citation>
    <scope>NUCLEOTIDE SEQUENCE [LARGE SCALE GENOMIC DNA]</scope>
    <source>
        <strain evidence="9 10">CBS 146.42</strain>
    </source>
</reference>
<evidence type="ECO:0000256" key="5">
    <source>
        <dbReference type="ARBA" id="ARBA00038359"/>
    </source>
</evidence>
<protein>
    <recommendedName>
        <fullName evidence="8">Rhodopsin domain-containing protein</fullName>
    </recommendedName>
</protein>
<feature type="compositionally biased region" description="Polar residues" evidence="6">
    <location>
        <begin position="253"/>
        <end position="267"/>
    </location>
</feature>
<keyword evidence="10" id="KW-1185">Reference proteome</keyword>
<dbReference type="Proteomes" id="UP000559027">
    <property type="component" value="Unassembled WGS sequence"/>
</dbReference>
<feature type="transmembrane region" description="Helical" evidence="7">
    <location>
        <begin position="153"/>
        <end position="175"/>
    </location>
</feature>
<dbReference type="InterPro" id="IPR052337">
    <property type="entry name" value="SAT4-like"/>
</dbReference>
<accession>A0A8H5D615</accession>
<evidence type="ECO:0000256" key="7">
    <source>
        <dbReference type="SAM" id="Phobius"/>
    </source>
</evidence>
<feature type="transmembrane region" description="Helical" evidence="7">
    <location>
        <begin position="6"/>
        <end position="28"/>
    </location>
</feature>
<dbReference type="Pfam" id="PF20684">
    <property type="entry name" value="Fung_rhodopsin"/>
    <property type="match status" value="1"/>
</dbReference>
<feature type="region of interest" description="Disordered" evidence="6">
    <location>
        <begin position="252"/>
        <end position="274"/>
    </location>
</feature>
<dbReference type="InterPro" id="IPR049326">
    <property type="entry name" value="Rhodopsin_dom_fungi"/>
</dbReference>
<feature type="transmembrane region" description="Helical" evidence="7">
    <location>
        <begin position="187"/>
        <end position="210"/>
    </location>
</feature>
<feature type="transmembrane region" description="Helical" evidence="7">
    <location>
        <begin position="78"/>
        <end position="103"/>
    </location>
</feature>
<evidence type="ECO:0000313" key="9">
    <source>
        <dbReference type="EMBL" id="KAF5353371.1"/>
    </source>
</evidence>
<organism evidence="9 10">
    <name type="scientific">Leucocoprinus leucothites</name>
    <dbReference type="NCBI Taxonomy" id="201217"/>
    <lineage>
        <taxon>Eukaryota</taxon>
        <taxon>Fungi</taxon>
        <taxon>Dikarya</taxon>
        <taxon>Basidiomycota</taxon>
        <taxon>Agaricomycotina</taxon>
        <taxon>Agaricomycetes</taxon>
        <taxon>Agaricomycetidae</taxon>
        <taxon>Agaricales</taxon>
        <taxon>Agaricineae</taxon>
        <taxon>Agaricaceae</taxon>
        <taxon>Leucocoprinus</taxon>
    </lineage>
</organism>
<evidence type="ECO:0000256" key="4">
    <source>
        <dbReference type="ARBA" id="ARBA00023136"/>
    </source>
</evidence>
<gene>
    <name evidence="9" type="ORF">D9756_008044</name>
</gene>
<feature type="region of interest" description="Disordered" evidence="6">
    <location>
        <begin position="396"/>
        <end position="422"/>
    </location>
</feature>
<dbReference type="OrthoDB" id="3229610at2759"/>
<evidence type="ECO:0000256" key="2">
    <source>
        <dbReference type="ARBA" id="ARBA00022692"/>
    </source>
</evidence>
<dbReference type="PANTHER" id="PTHR33048:SF47">
    <property type="entry name" value="INTEGRAL MEMBRANE PROTEIN-RELATED"/>
    <property type="match status" value="1"/>
</dbReference>
<evidence type="ECO:0000256" key="3">
    <source>
        <dbReference type="ARBA" id="ARBA00022989"/>
    </source>
</evidence>
<dbReference type="PANTHER" id="PTHR33048">
    <property type="entry name" value="PTH11-LIKE INTEGRAL MEMBRANE PROTEIN (AFU_ORTHOLOGUE AFUA_5G11245)"/>
    <property type="match status" value="1"/>
</dbReference>
<keyword evidence="2 7" id="KW-0812">Transmembrane</keyword>
<evidence type="ECO:0000256" key="1">
    <source>
        <dbReference type="ARBA" id="ARBA00004141"/>
    </source>
</evidence>
<dbReference type="AlphaFoldDB" id="A0A8H5D615"/>
<keyword evidence="4 7" id="KW-0472">Membrane</keyword>
<comment type="similarity">
    <text evidence="5">Belongs to the SAT4 family.</text>
</comment>
<keyword evidence="3 7" id="KW-1133">Transmembrane helix</keyword>
<dbReference type="EMBL" id="JAACJO010000010">
    <property type="protein sequence ID" value="KAF5353371.1"/>
    <property type="molecule type" value="Genomic_DNA"/>
</dbReference>
<evidence type="ECO:0000259" key="8">
    <source>
        <dbReference type="Pfam" id="PF20684"/>
    </source>
</evidence>
<evidence type="ECO:0000313" key="10">
    <source>
        <dbReference type="Proteomes" id="UP000559027"/>
    </source>
</evidence>
<feature type="transmembrane region" description="Helical" evidence="7">
    <location>
        <begin position="115"/>
        <end position="133"/>
    </location>
</feature>
<comment type="caution">
    <text evidence="9">The sequence shown here is derived from an EMBL/GenBank/DDBJ whole genome shotgun (WGS) entry which is preliminary data.</text>
</comment>
<name>A0A8H5D615_9AGAR</name>
<proteinExistence type="inferred from homology"/>
<feature type="domain" description="Rhodopsin" evidence="8">
    <location>
        <begin position="24"/>
        <end position="231"/>
    </location>
</feature>